<name>A0ABP8MYM3_9BACT</name>
<accession>A0ABP8MYM3</accession>
<organism evidence="1 2">
    <name type="scientific">Rurimicrobium arvi</name>
    <dbReference type="NCBI Taxonomy" id="2049916"/>
    <lineage>
        <taxon>Bacteria</taxon>
        <taxon>Pseudomonadati</taxon>
        <taxon>Bacteroidota</taxon>
        <taxon>Chitinophagia</taxon>
        <taxon>Chitinophagales</taxon>
        <taxon>Chitinophagaceae</taxon>
        <taxon>Rurimicrobium</taxon>
    </lineage>
</organism>
<dbReference type="RefSeq" id="WP_344827547.1">
    <property type="nucleotide sequence ID" value="NZ_BAABEZ010000024.1"/>
</dbReference>
<dbReference type="EMBL" id="BAABEZ010000024">
    <property type="protein sequence ID" value="GAA4457547.1"/>
    <property type="molecule type" value="Genomic_DNA"/>
</dbReference>
<evidence type="ECO:0000313" key="2">
    <source>
        <dbReference type="Proteomes" id="UP001501410"/>
    </source>
</evidence>
<gene>
    <name evidence="1" type="ORF">GCM10023092_24420</name>
</gene>
<reference evidence="2" key="1">
    <citation type="journal article" date="2019" name="Int. J. Syst. Evol. Microbiol.">
        <title>The Global Catalogue of Microorganisms (GCM) 10K type strain sequencing project: providing services to taxonomists for standard genome sequencing and annotation.</title>
        <authorList>
            <consortium name="The Broad Institute Genomics Platform"/>
            <consortium name="The Broad Institute Genome Sequencing Center for Infectious Disease"/>
            <person name="Wu L."/>
            <person name="Ma J."/>
        </authorList>
    </citation>
    <scope>NUCLEOTIDE SEQUENCE [LARGE SCALE GENOMIC DNA]</scope>
    <source>
        <strain evidence="2">JCM 31921</strain>
    </source>
</reference>
<dbReference type="Proteomes" id="UP001501410">
    <property type="component" value="Unassembled WGS sequence"/>
</dbReference>
<keyword evidence="2" id="KW-1185">Reference proteome</keyword>
<comment type="caution">
    <text evidence="1">The sequence shown here is derived from an EMBL/GenBank/DDBJ whole genome shotgun (WGS) entry which is preliminary data.</text>
</comment>
<sequence>MATKRFLLAIAGDDSDDTLKISEFLKTKKFFWAHYFKSWILVDRDGEYNTTTLREAIYQIIGGKETLVIQISSKSWSANVRTNGEIRKWMFDKFMDEEEIKLNQEAAKSKKTE</sequence>
<evidence type="ECO:0000313" key="1">
    <source>
        <dbReference type="EMBL" id="GAA4457547.1"/>
    </source>
</evidence>
<protein>
    <submittedName>
        <fullName evidence="1">Uncharacterized protein</fullName>
    </submittedName>
</protein>
<proteinExistence type="predicted"/>